<organism evidence="2 3">
    <name type="scientific">Silvimonas terrae</name>
    <dbReference type="NCBI Taxonomy" id="300266"/>
    <lineage>
        <taxon>Bacteria</taxon>
        <taxon>Pseudomonadati</taxon>
        <taxon>Pseudomonadota</taxon>
        <taxon>Betaproteobacteria</taxon>
        <taxon>Neisseriales</taxon>
        <taxon>Chitinibacteraceae</taxon>
        <taxon>Silvimonas</taxon>
    </lineage>
</organism>
<dbReference type="RefSeq" id="WP_184098650.1">
    <property type="nucleotide sequence ID" value="NZ_JACHHN010000002.1"/>
</dbReference>
<name>A0A840RDM3_9NEIS</name>
<evidence type="ECO:0000313" key="3">
    <source>
        <dbReference type="Proteomes" id="UP000543030"/>
    </source>
</evidence>
<accession>A0A840RDM3</accession>
<protein>
    <recommendedName>
        <fullName evidence="4">FixH family protein</fullName>
    </recommendedName>
</protein>
<evidence type="ECO:0000313" key="2">
    <source>
        <dbReference type="EMBL" id="MBB5190536.1"/>
    </source>
</evidence>
<dbReference type="InterPro" id="IPR008620">
    <property type="entry name" value="FixH"/>
</dbReference>
<dbReference type="EMBL" id="JACHHN010000002">
    <property type="protein sequence ID" value="MBB5190536.1"/>
    <property type="molecule type" value="Genomic_DNA"/>
</dbReference>
<evidence type="ECO:0000256" key="1">
    <source>
        <dbReference type="SAM" id="Phobius"/>
    </source>
</evidence>
<proteinExistence type="predicted"/>
<keyword evidence="3" id="KW-1185">Reference proteome</keyword>
<keyword evidence="1" id="KW-1133">Transmembrane helix</keyword>
<gene>
    <name evidence="2" type="ORF">HNQ50_001258</name>
</gene>
<dbReference type="Pfam" id="PF05751">
    <property type="entry name" value="FixH"/>
    <property type="match status" value="1"/>
</dbReference>
<keyword evidence="1" id="KW-0812">Transmembrane</keyword>
<comment type="caution">
    <text evidence="2">The sequence shown here is derived from an EMBL/GenBank/DDBJ whole genome shotgun (WGS) entry which is preliminary data.</text>
</comment>
<dbReference type="Proteomes" id="UP000543030">
    <property type="component" value="Unassembled WGS sequence"/>
</dbReference>
<sequence length="180" mass="20058">MPSLTHGSQQRKPWYKEPGPWLVALGPACVVVGSLFCVYLAFSREDDLVTQNYYQAGQTINERMHEDAKAKALGLDGQLTIDVAKGQVSLKLDNPKNQQLPPVLQLDLAHPTQEKLDQHVVLGKTEGAVYIANIEPTRATRWHVMVENQDQWRMEGEWNARNGNVIHILPSAPTTAPADN</sequence>
<feature type="transmembrane region" description="Helical" evidence="1">
    <location>
        <begin position="21"/>
        <end position="42"/>
    </location>
</feature>
<reference evidence="2 3" key="1">
    <citation type="submission" date="2020-08" db="EMBL/GenBank/DDBJ databases">
        <title>Genomic Encyclopedia of Type Strains, Phase IV (KMG-IV): sequencing the most valuable type-strain genomes for metagenomic binning, comparative biology and taxonomic classification.</title>
        <authorList>
            <person name="Goeker M."/>
        </authorList>
    </citation>
    <scope>NUCLEOTIDE SEQUENCE [LARGE SCALE GENOMIC DNA]</scope>
    <source>
        <strain evidence="2 3">DSM 18233</strain>
    </source>
</reference>
<dbReference type="AlphaFoldDB" id="A0A840RDM3"/>
<keyword evidence="1" id="KW-0472">Membrane</keyword>
<evidence type="ECO:0008006" key="4">
    <source>
        <dbReference type="Google" id="ProtNLM"/>
    </source>
</evidence>